<keyword evidence="4" id="KW-1185">Reference proteome</keyword>
<gene>
    <name evidence="3" type="ORF">TTHERM_00486960</name>
</gene>
<dbReference type="AlphaFoldDB" id="I7MGK1"/>
<evidence type="ECO:0000313" key="4">
    <source>
        <dbReference type="Proteomes" id="UP000009168"/>
    </source>
</evidence>
<reference evidence="4" key="1">
    <citation type="journal article" date="2006" name="PLoS Biol.">
        <title>Macronuclear genome sequence of the ciliate Tetrahymena thermophila, a model eukaryote.</title>
        <authorList>
            <person name="Eisen J.A."/>
            <person name="Coyne R.S."/>
            <person name="Wu M."/>
            <person name="Wu D."/>
            <person name="Thiagarajan M."/>
            <person name="Wortman J.R."/>
            <person name="Badger J.H."/>
            <person name="Ren Q."/>
            <person name="Amedeo P."/>
            <person name="Jones K.M."/>
            <person name="Tallon L.J."/>
            <person name="Delcher A.L."/>
            <person name="Salzberg S.L."/>
            <person name="Silva J.C."/>
            <person name="Haas B.J."/>
            <person name="Majoros W.H."/>
            <person name="Farzad M."/>
            <person name="Carlton J.M."/>
            <person name="Smith R.K. Jr."/>
            <person name="Garg J."/>
            <person name="Pearlman R.E."/>
            <person name="Karrer K.M."/>
            <person name="Sun L."/>
            <person name="Manning G."/>
            <person name="Elde N.C."/>
            <person name="Turkewitz A.P."/>
            <person name="Asai D.J."/>
            <person name="Wilkes D.E."/>
            <person name="Wang Y."/>
            <person name="Cai H."/>
            <person name="Collins K."/>
            <person name="Stewart B.A."/>
            <person name="Lee S.R."/>
            <person name="Wilamowska K."/>
            <person name="Weinberg Z."/>
            <person name="Ruzzo W.L."/>
            <person name="Wloga D."/>
            <person name="Gaertig J."/>
            <person name="Frankel J."/>
            <person name="Tsao C.-C."/>
            <person name="Gorovsky M.A."/>
            <person name="Keeling P.J."/>
            <person name="Waller R.F."/>
            <person name="Patron N.J."/>
            <person name="Cherry J.M."/>
            <person name="Stover N.A."/>
            <person name="Krieger C.J."/>
            <person name="del Toro C."/>
            <person name="Ryder H.F."/>
            <person name="Williamson S.C."/>
            <person name="Barbeau R.A."/>
            <person name="Hamilton E.P."/>
            <person name="Orias E."/>
        </authorList>
    </citation>
    <scope>NUCLEOTIDE SEQUENCE [LARGE SCALE GENOMIC DNA]</scope>
    <source>
        <strain evidence="4">SB210</strain>
    </source>
</reference>
<dbReference type="KEGG" id="tet:TTHERM_00486960"/>
<feature type="region of interest" description="Disordered" evidence="2">
    <location>
        <begin position="175"/>
        <end position="201"/>
    </location>
</feature>
<dbReference type="InParanoid" id="I7MGK1"/>
<evidence type="ECO:0000313" key="3">
    <source>
        <dbReference type="EMBL" id="EAR85245.1"/>
    </source>
</evidence>
<evidence type="ECO:0000256" key="1">
    <source>
        <dbReference type="SAM" id="Coils"/>
    </source>
</evidence>
<accession>I7MGK1</accession>
<feature type="coiled-coil region" evidence="1">
    <location>
        <begin position="81"/>
        <end position="108"/>
    </location>
</feature>
<evidence type="ECO:0000256" key="2">
    <source>
        <dbReference type="SAM" id="MobiDB-lite"/>
    </source>
</evidence>
<dbReference type="HOGENOM" id="CLU_853876_0_0_1"/>
<dbReference type="RefSeq" id="XP_001032908.1">
    <property type="nucleotide sequence ID" value="XM_001032908.1"/>
</dbReference>
<organism evidence="3 4">
    <name type="scientific">Tetrahymena thermophila (strain SB210)</name>
    <dbReference type="NCBI Taxonomy" id="312017"/>
    <lineage>
        <taxon>Eukaryota</taxon>
        <taxon>Sar</taxon>
        <taxon>Alveolata</taxon>
        <taxon>Ciliophora</taxon>
        <taxon>Intramacronucleata</taxon>
        <taxon>Oligohymenophorea</taxon>
        <taxon>Hymenostomatida</taxon>
        <taxon>Tetrahymenina</taxon>
        <taxon>Tetrahymenidae</taxon>
        <taxon>Tetrahymena</taxon>
    </lineage>
</organism>
<protein>
    <submittedName>
        <fullName evidence="3">Uncharacterized protein</fullName>
    </submittedName>
</protein>
<dbReference type="Proteomes" id="UP000009168">
    <property type="component" value="Unassembled WGS sequence"/>
</dbReference>
<name>I7MGK1_TETTS</name>
<proteinExistence type="predicted"/>
<keyword evidence="1" id="KW-0175">Coiled coil</keyword>
<dbReference type="GeneID" id="7838930"/>
<dbReference type="EMBL" id="GG662587">
    <property type="protein sequence ID" value="EAR85245.1"/>
    <property type="molecule type" value="Genomic_DNA"/>
</dbReference>
<sequence length="326" mass="38764">MIAFQKIQKQKQLKRNSVDNTLKQKQPSSIVLEGSNYRYKSKDAFLEEKTLQDQKTIANNLSQEKIKSTKNQHKNHKFEEMKVLNLEKVQQQNQKQFAEEDSNSLRKNQKNIIWKDLLNLSLNINGNESSRIQNRIKTPQWRVTRFHGFQTFNKSLEQYNDQHLNLSINSINQGNGFQKQSLSPSPELDNNTQLHSQHQNKSNNENLIFVRRIQTPNKFLKPQLKSPNKYNKDKQEVIIFQNEILQKNTFLLQNQDLSKSYLPQIKIDKQKRELRQKEIQDKMRQYFVKNQIKLKQENDSFIYDKYTIRGLSVTPQQKQQSLANQF</sequence>